<dbReference type="AlphaFoldDB" id="A0A0K2T6F2"/>
<protein>
    <submittedName>
        <fullName evidence="1">Uncharacterized protein</fullName>
    </submittedName>
</protein>
<evidence type="ECO:0000313" key="1">
    <source>
        <dbReference type="EMBL" id="CDW21167.1"/>
    </source>
</evidence>
<dbReference type="EMBL" id="HACA01003806">
    <property type="protein sequence ID" value="CDW21167.1"/>
    <property type="molecule type" value="Transcribed_RNA"/>
</dbReference>
<sequence>MELQLLLCIYITLQIWTPATTGCL</sequence>
<accession>A0A0K2T6F2</accession>
<proteinExistence type="predicted"/>
<organism evidence="1">
    <name type="scientific">Lepeophtheirus salmonis</name>
    <name type="common">Salmon louse</name>
    <name type="synonym">Caligus salmonis</name>
    <dbReference type="NCBI Taxonomy" id="72036"/>
    <lineage>
        <taxon>Eukaryota</taxon>
        <taxon>Metazoa</taxon>
        <taxon>Ecdysozoa</taxon>
        <taxon>Arthropoda</taxon>
        <taxon>Crustacea</taxon>
        <taxon>Multicrustacea</taxon>
        <taxon>Hexanauplia</taxon>
        <taxon>Copepoda</taxon>
        <taxon>Siphonostomatoida</taxon>
        <taxon>Caligidae</taxon>
        <taxon>Lepeophtheirus</taxon>
    </lineage>
</organism>
<reference evidence="1" key="1">
    <citation type="submission" date="2014-05" db="EMBL/GenBank/DDBJ databases">
        <authorList>
            <person name="Chronopoulou M."/>
        </authorList>
    </citation>
    <scope>NUCLEOTIDE SEQUENCE</scope>
    <source>
        <tissue evidence="1">Whole organism</tissue>
    </source>
</reference>
<name>A0A0K2T6F2_LEPSM</name>